<gene>
    <name evidence="2" type="ORF">NPIL_671211</name>
</gene>
<protein>
    <submittedName>
        <fullName evidence="2">Uncharacterized protein</fullName>
    </submittedName>
</protein>
<dbReference type="Proteomes" id="UP000887013">
    <property type="component" value="Unassembled WGS sequence"/>
</dbReference>
<evidence type="ECO:0000256" key="1">
    <source>
        <dbReference type="SAM" id="MobiDB-lite"/>
    </source>
</evidence>
<proteinExistence type="predicted"/>
<reference evidence="2" key="1">
    <citation type="submission" date="2020-08" db="EMBL/GenBank/DDBJ databases">
        <title>Multicomponent nature underlies the extraordinary mechanical properties of spider dragline silk.</title>
        <authorList>
            <person name="Kono N."/>
            <person name="Nakamura H."/>
            <person name="Mori M."/>
            <person name="Yoshida Y."/>
            <person name="Ohtoshi R."/>
            <person name="Malay A.D."/>
            <person name="Moran D.A.P."/>
            <person name="Tomita M."/>
            <person name="Numata K."/>
            <person name="Arakawa K."/>
        </authorList>
    </citation>
    <scope>NUCLEOTIDE SEQUENCE</scope>
</reference>
<accession>A0A8X6P0M6</accession>
<dbReference type="EMBL" id="BMAW01109908">
    <property type="protein sequence ID" value="GFT40742.1"/>
    <property type="molecule type" value="Genomic_DNA"/>
</dbReference>
<keyword evidence="3" id="KW-1185">Reference proteome</keyword>
<dbReference type="AlphaFoldDB" id="A0A8X6P0M6"/>
<feature type="region of interest" description="Disordered" evidence="1">
    <location>
        <begin position="66"/>
        <end position="94"/>
    </location>
</feature>
<evidence type="ECO:0000313" key="2">
    <source>
        <dbReference type="EMBL" id="GFT40742.1"/>
    </source>
</evidence>
<organism evidence="2 3">
    <name type="scientific">Nephila pilipes</name>
    <name type="common">Giant wood spider</name>
    <name type="synonym">Nephila maculata</name>
    <dbReference type="NCBI Taxonomy" id="299642"/>
    <lineage>
        <taxon>Eukaryota</taxon>
        <taxon>Metazoa</taxon>
        <taxon>Ecdysozoa</taxon>
        <taxon>Arthropoda</taxon>
        <taxon>Chelicerata</taxon>
        <taxon>Arachnida</taxon>
        <taxon>Araneae</taxon>
        <taxon>Araneomorphae</taxon>
        <taxon>Entelegynae</taxon>
        <taxon>Araneoidea</taxon>
        <taxon>Nephilidae</taxon>
        <taxon>Nephila</taxon>
    </lineage>
</organism>
<sequence length="94" mass="10628">MEAEVPIECNVLLFFLTKGFLRLHDIHVAFTESPNLCSLVIPPEESLSLALVRWAALDPSEWPFYDVDPETAKSSNRSSNRRRRAYGSTFGSIN</sequence>
<evidence type="ECO:0000313" key="3">
    <source>
        <dbReference type="Proteomes" id="UP000887013"/>
    </source>
</evidence>
<comment type="caution">
    <text evidence="2">The sequence shown here is derived from an EMBL/GenBank/DDBJ whole genome shotgun (WGS) entry which is preliminary data.</text>
</comment>
<name>A0A8X6P0M6_NEPPI</name>